<keyword evidence="4" id="KW-0378">Hydrolase</keyword>
<evidence type="ECO:0000256" key="4">
    <source>
        <dbReference type="ARBA" id="ARBA00022801"/>
    </source>
</evidence>
<proteinExistence type="inferred from homology"/>
<dbReference type="EMBL" id="QRHW01000007">
    <property type="protein sequence ID" value="RHG09526.1"/>
    <property type="molecule type" value="Genomic_DNA"/>
</dbReference>
<keyword evidence="3" id="KW-0540">Nuclease</keyword>
<dbReference type="InterPro" id="IPR051673">
    <property type="entry name" value="SSDNA_exonuclease_RecJ"/>
</dbReference>
<gene>
    <name evidence="9" type="primary">recJ</name>
    <name evidence="9" type="ORF">DW641_06110</name>
</gene>
<dbReference type="PANTHER" id="PTHR30255">
    <property type="entry name" value="SINGLE-STRANDED-DNA-SPECIFIC EXONUCLEASE RECJ"/>
    <property type="match status" value="1"/>
</dbReference>
<evidence type="ECO:0000259" key="7">
    <source>
        <dbReference type="Pfam" id="PF02272"/>
    </source>
</evidence>
<evidence type="ECO:0000256" key="3">
    <source>
        <dbReference type="ARBA" id="ARBA00022722"/>
    </source>
</evidence>
<organism evidence="9 10">
    <name type="scientific">Dorea longicatena</name>
    <dbReference type="NCBI Taxonomy" id="88431"/>
    <lineage>
        <taxon>Bacteria</taxon>
        <taxon>Bacillati</taxon>
        <taxon>Bacillota</taxon>
        <taxon>Clostridia</taxon>
        <taxon>Lachnospirales</taxon>
        <taxon>Lachnospiraceae</taxon>
        <taxon>Dorea</taxon>
    </lineage>
</organism>
<feature type="domain" description="DDH" evidence="6">
    <location>
        <begin position="77"/>
        <end position="233"/>
    </location>
</feature>
<dbReference type="AlphaFoldDB" id="A0A414S394"/>
<dbReference type="GO" id="GO:0008409">
    <property type="term" value="F:5'-3' exonuclease activity"/>
    <property type="evidence" value="ECO:0007669"/>
    <property type="project" value="InterPro"/>
</dbReference>
<protein>
    <recommendedName>
        <fullName evidence="2">Single-stranded-DNA-specific exonuclease RecJ</fullName>
    </recommendedName>
</protein>
<reference evidence="9 10" key="1">
    <citation type="submission" date="2018-08" db="EMBL/GenBank/DDBJ databases">
        <title>A genome reference for cultivated species of the human gut microbiota.</title>
        <authorList>
            <person name="Zou Y."/>
            <person name="Xue W."/>
            <person name="Luo G."/>
        </authorList>
    </citation>
    <scope>NUCLEOTIDE SEQUENCE [LARGE SCALE GENOMIC DNA]</scope>
    <source>
        <strain evidence="9 10">AM23-13</strain>
    </source>
</reference>
<dbReference type="RefSeq" id="WP_118309427.1">
    <property type="nucleotide sequence ID" value="NZ_QRHW01000007.1"/>
</dbReference>
<dbReference type="GO" id="GO:0006310">
    <property type="term" value="P:DNA recombination"/>
    <property type="evidence" value="ECO:0007669"/>
    <property type="project" value="InterPro"/>
</dbReference>
<dbReference type="GO" id="GO:0003676">
    <property type="term" value="F:nucleic acid binding"/>
    <property type="evidence" value="ECO:0007669"/>
    <property type="project" value="InterPro"/>
</dbReference>
<dbReference type="InterPro" id="IPR004610">
    <property type="entry name" value="RecJ"/>
</dbReference>
<dbReference type="InterPro" id="IPR003156">
    <property type="entry name" value="DHHA1_dom"/>
</dbReference>
<evidence type="ECO:0000256" key="2">
    <source>
        <dbReference type="ARBA" id="ARBA00019841"/>
    </source>
</evidence>
<feature type="domain" description="DHHA1" evidence="7">
    <location>
        <begin position="354"/>
        <end position="446"/>
    </location>
</feature>
<dbReference type="Pfam" id="PF17768">
    <property type="entry name" value="RecJ_OB"/>
    <property type="match status" value="1"/>
</dbReference>
<evidence type="ECO:0000313" key="10">
    <source>
        <dbReference type="Proteomes" id="UP000284112"/>
    </source>
</evidence>
<evidence type="ECO:0000259" key="6">
    <source>
        <dbReference type="Pfam" id="PF01368"/>
    </source>
</evidence>
<dbReference type="NCBIfam" id="TIGR00644">
    <property type="entry name" value="recJ"/>
    <property type="match status" value="1"/>
</dbReference>
<dbReference type="Pfam" id="PF01368">
    <property type="entry name" value="DHH"/>
    <property type="match status" value="1"/>
</dbReference>
<evidence type="ECO:0000313" key="9">
    <source>
        <dbReference type="EMBL" id="RHG09526.1"/>
    </source>
</evidence>
<dbReference type="InterPro" id="IPR041122">
    <property type="entry name" value="RecJ_OB"/>
</dbReference>
<dbReference type="Gene3D" id="3.90.1640.30">
    <property type="match status" value="1"/>
</dbReference>
<dbReference type="PANTHER" id="PTHR30255:SF2">
    <property type="entry name" value="SINGLE-STRANDED-DNA-SPECIFIC EXONUCLEASE RECJ"/>
    <property type="match status" value="1"/>
</dbReference>
<evidence type="ECO:0000259" key="8">
    <source>
        <dbReference type="Pfam" id="PF17768"/>
    </source>
</evidence>
<dbReference type="GO" id="GO:0006281">
    <property type="term" value="P:DNA repair"/>
    <property type="evidence" value="ECO:0007669"/>
    <property type="project" value="InterPro"/>
</dbReference>
<sequence length="586" mass="65631">MERWVLLRKGADFEAIGKKYQISPRLACLIRNRDVIGEEAVDRYLNGTISDLYDGMLMKDMDKAIDILKEKILEDKKIRVIGDYDIDGVNATYILLEGLERLGADVDSDIPDRISDGYGLNRHLVERAYEAGVDTLITCDNGIVAADEIAYGKEMGMTVIVTDHHEVPFDEHDGEKRYRIPPADAVMDPKQPDCLYPFKGLCGAAVAYKLMEALWESMGKDSADLDDLIENVAIATIGDVMDLEDENRIFVKEGLQMLRRTKNPGLKALIECTGIDKNSLNSYHIGFVLGPCINASGRLDTAKRALELLRAGTQKEADILAGDLKALNDSRKDMTEEAVKQAEEQVETTTISKDKVLVVYLPDCHESLAGIVAGRIRENYYKPVFVLTDAEEGVKGSGRSIDGYHMYEELNKCKELLTKFGGHRLAAGLSLPKENVGKFREMLNKKCTLTEEEMKEKVTIDMEMPFGCVTEGLVKELELLEPFGKGNTKPVFAARDVTLLGARILGKNRNVLKLQVQDVNGCRIEAMLFHHADDFLGKLEEQYGKTEVEALLKGRGRQIRISMTYYPDINEYMGKKTPQIVVTHYR</sequence>
<dbReference type="InterPro" id="IPR038763">
    <property type="entry name" value="DHH_sf"/>
</dbReference>
<dbReference type="Proteomes" id="UP000284112">
    <property type="component" value="Unassembled WGS sequence"/>
</dbReference>
<evidence type="ECO:0000256" key="5">
    <source>
        <dbReference type="ARBA" id="ARBA00022839"/>
    </source>
</evidence>
<comment type="similarity">
    <text evidence="1">Belongs to the RecJ family.</text>
</comment>
<dbReference type="InterPro" id="IPR001667">
    <property type="entry name" value="DDH_dom"/>
</dbReference>
<dbReference type="Pfam" id="PF02272">
    <property type="entry name" value="DHHA1"/>
    <property type="match status" value="1"/>
</dbReference>
<accession>A0A414S394</accession>
<dbReference type="SUPFAM" id="SSF64182">
    <property type="entry name" value="DHH phosphoesterases"/>
    <property type="match status" value="1"/>
</dbReference>
<feature type="domain" description="RecJ OB" evidence="8">
    <location>
        <begin position="460"/>
        <end position="583"/>
    </location>
</feature>
<name>A0A414S394_9FIRM</name>
<dbReference type="Gene3D" id="3.10.310.30">
    <property type="match status" value="1"/>
</dbReference>
<keyword evidence="5 9" id="KW-0269">Exonuclease</keyword>
<comment type="caution">
    <text evidence="9">The sequence shown here is derived from an EMBL/GenBank/DDBJ whole genome shotgun (WGS) entry which is preliminary data.</text>
</comment>
<evidence type="ECO:0000256" key="1">
    <source>
        <dbReference type="ARBA" id="ARBA00005915"/>
    </source>
</evidence>